<protein>
    <submittedName>
        <fullName evidence="1">Uncharacterized protein</fullName>
    </submittedName>
</protein>
<dbReference type="Proteomes" id="UP000604825">
    <property type="component" value="Unassembled WGS sequence"/>
</dbReference>
<gene>
    <name evidence="1" type="ORF">NCGR_LOCUS50536</name>
</gene>
<evidence type="ECO:0000313" key="1">
    <source>
        <dbReference type="EMBL" id="CAD6267231.1"/>
    </source>
</evidence>
<dbReference type="Gene3D" id="3.30.559.10">
    <property type="entry name" value="Chloramphenicol acetyltransferase-like domain"/>
    <property type="match status" value="1"/>
</dbReference>
<organism evidence="1 2">
    <name type="scientific">Miscanthus lutarioriparius</name>
    <dbReference type="NCBI Taxonomy" id="422564"/>
    <lineage>
        <taxon>Eukaryota</taxon>
        <taxon>Viridiplantae</taxon>
        <taxon>Streptophyta</taxon>
        <taxon>Embryophyta</taxon>
        <taxon>Tracheophyta</taxon>
        <taxon>Spermatophyta</taxon>
        <taxon>Magnoliopsida</taxon>
        <taxon>Liliopsida</taxon>
        <taxon>Poales</taxon>
        <taxon>Poaceae</taxon>
        <taxon>PACMAD clade</taxon>
        <taxon>Panicoideae</taxon>
        <taxon>Andropogonodae</taxon>
        <taxon>Andropogoneae</taxon>
        <taxon>Saccharinae</taxon>
        <taxon>Miscanthus</taxon>
    </lineage>
</organism>
<dbReference type="OrthoDB" id="671439at2759"/>
<sequence length="62" mass="6902">MPLYDADFGWGMPRLVTPVVRIFGGMVFLLPRGSDKGSGITVLVALEPEYLPDFEKLLYDVV</sequence>
<evidence type="ECO:0000313" key="2">
    <source>
        <dbReference type="Proteomes" id="UP000604825"/>
    </source>
</evidence>
<proteinExistence type="predicted"/>
<keyword evidence="2" id="KW-1185">Reference proteome</keyword>
<dbReference type="InterPro" id="IPR023213">
    <property type="entry name" value="CAT-like_dom_sf"/>
</dbReference>
<dbReference type="EMBL" id="CAJGYO010000014">
    <property type="protein sequence ID" value="CAD6267231.1"/>
    <property type="molecule type" value="Genomic_DNA"/>
</dbReference>
<reference evidence="1" key="1">
    <citation type="submission" date="2020-10" db="EMBL/GenBank/DDBJ databases">
        <authorList>
            <person name="Han B."/>
            <person name="Lu T."/>
            <person name="Zhao Q."/>
            <person name="Huang X."/>
            <person name="Zhao Y."/>
        </authorList>
    </citation>
    <scope>NUCLEOTIDE SEQUENCE</scope>
</reference>
<dbReference type="Pfam" id="PF02458">
    <property type="entry name" value="Transferase"/>
    <property type="match status" value="1"/>
</dbReference>
<dbReference type="AlphaFoldDB" id="A0A811RB29"/>
<name>A0A811RB29_9POAL</name>
<accession>A0A811RB29</accession>
<dbReference type="GO" id="GO:0016747">
    <property type="term" value="F:acyltransferase activity, transferring groups other than amino-acyl groups"/>
    <property type="evidence" value="ECO:0007669"/>
    <property type="project" value="UniProtKB-ARBA"/>
</dbReference>
<comment type="caution">
    <text evidence="1">The sequence shown here is derived from an EMBL/GenBank/DDBJ whole genome shotgun (WGS) entry which is preliminary data.</text>
</comment>